<reference evidence="12 14" key="2">
    <citation type="journal article" date="2014" name="PLoS Genet.">
        <title>Phylogenetically driven sequencing of extremely halophilic archaea reveals strategies for static and dynamic osmo-response.</title>
        <authorList>
            <person name="Becker E.A."/>
            <person name="Seitzer P.M."/>
            <person name="Tritt A."/>
            <person name="Larsen D."/>
            <person name="Krusor M."/>
            <person name="Yao A.I."/>
            <person name="Wu D."/>
            <person name="Madern D."/>
            <person name="Eisen J.A."/>
            <person name="Darling A.E."/>
            <person name="Facciotti M.T."/>
        </authorList>
    </citation>
    <scope>NUCLEOTIDE SEQUENCE [LARGE SCALE GENOMIC DNA]</scope>
    <source>
        <strain evidence="12 14">DSM 11551</strain>
    </source>
</reference>
<evidence type="ECO:0000256" key="5">
    <source>
        <dbReference type="ARBA" id="ARBA00022763"/>
    </source>
</evidence>
<dbReference type="Proteomes" id="UP000011585">
    <property type="component" value="Unassembled WGS sequence"/>
</dbReference>
<dbReference type="KEGG" id="hbo:Hbor_26320"/>
<dbReference type="OrthoDB" id="292883at2157"/>
<evidence type="ECO:0000256" key="8">
    <source>
        <dbReference type="ARBA" id="ARBA00023204"/>
    </source>
</evidence>
<dbReference type="PROSITE" id="PS51318">
    <property type="entry name" value="TAT"/>
    <property type="match status" value="1"/>
</dbReference>
<dbReference type="InterPro" id="IPR051547">
    <property type="entry name" value="TDP2-like"/>
</dbReference>
<dbReference type="SUPFAM" id="SSF56219">
    <property type="entry name" value="DNase I-like"/>
    <property type="match status" value="1"/>
</dbReference>
<feature type="compositionally biased region" description="Polar residues" evidence="9">
    <location>
        <begin position="407"/>
        <end position="420"/>
    </location>
</feature>
<evidence type="ECO:0000256" key="4">
    <source>
        <dbReference type="ARBA" id="ARBA00022723"/>
    </source>
</evidence>
<keyword evidence="11" id="KW-0255">Endonuclease</keyword>
<dbReference type="eggNOG" id="arCOG08107">
    <property type="taxonomic scope" value="Archaea"/>
</dbReference>
<keyword evidence="7" id="KW-0460">Magnesium</keyword>
<evidence type="ECO:0000313" key="12">
    <source>
        <dbReference type="EMBL" id="ELY24772.1"/>
    </source>
</evidence>
<feature type="domain" description="Endonuclease/exonuclease/phosphatase" evidence="10">
    <location>
        <begin position="81"/>
        <end position="358"/>
    </location>
</feature>
<dbReference type="InterPro" id="IPR006311">
    <property type="entry name" value="TAT_signal"/>
</dbReference>
<dbReference type="Gene3D" id="3.60.10.10">
    <property type="entry name" value="Endonuclease/exonuclease/phosphatase"/>
    <property type="match status" value="1"/>
</dbReference>
<dbReference type="GO" id="GO:0070260">
    <property type="term" value="F:5'-tyrosyl-DNA phosphodiesterase activity"/>
    <property type="evidence" value="ECO:0007669"/>
    <property type="project" value="TreeGrafter"/>
</dbReference>
<organism evidence="11 13">
    <name type="scientific">Halogeometricum borinquense (strain ATCC 700274 / DSM 11551 / JCM 10706 / KCTC 4070 / PR3)</name>
    <dbReference type="NCBI Taxonomy" id="469382"/>
    <lineage>
        <taxon>Archaea</taxon>
        <taxon>Methanobacteriati</taxon>
        <taxon>Methanobacteriota</taxon>
        <taxon>Stenosarchaea group</taxon>
        <taxon>Halobacteria</taxon>
        <taxon>Halobacteriales</taxon>
        <taxon>Haloferacaceae</taxon>
        <taxon>Halogeometricum</taxon>
    </lineage>
</organism>
<evidence type="ECO:0000256" key="1">
    <source>
        <dbReference type="ARBA" id="ARBA00001936"/>
    </source>
</evidence>
<feature type="region of interest" description="Disordered" evidence="9">
    <location>
        <begin position="383"/>
        <end position="453"/>
    </location>
</feature>
<dbReference type="GO" id="GO:0004519">
    <property type="term" value="F:endonuclease activity"/>
    <property type="evidence" value="ECO:0007669"/>
    <property type="project" value="UniProtKB-KW"/>
</dbReference>
<comment type="cofactor">
    <cofactor evidence="1">
        <name>Mn(2+)</name>
        <dbReference type="ChEBI" id="CHEBI:29035"/>
    </cofactor>
</comment>
<dbReference type="InterPro" id="IPR036691">
    <property type="entry name" value="Endo/exonu/phosph_ase_sf"/>
</dbReference>
<dbReference type="PATRIC" id="fig|469382.19.peg.3015"/>
<dbReference type="HOGENOM" id="CLU_046087_0_0_2"/>
<dbReference type="Pfam" id="PF03372">
    <property type="entry name" value="Exo_endo_phos"/>
    <property type="match status" value="1"/>
</dbReference>
<dbReference type="Proteomes" id="UP000006663">
    <property type="component" value="Chromosome"/>
</dbReference>
<evidence type="ECO:0000256" key="9">
    <source>
        <dbReference type="SAM" id="MobiDB-lite"/>
    </source>
</evidence>
<name>E4NT87_HALBP</name>
<dbReference type="GO" id="GO:0005737">
    <property type="term" value="C:cytoplasm"/>
    <property type="evidence" value="ECO:0007669"/>
    <property type="project" value="TreeGrafter"/>
</dbReference>
<evidence type="ECO:0000313" key="11">
    <source>
        <dbReference type="EMBL" id="ADQ68184.1"/>
    </source>
</evidence>
<dbReference type="PANTHER" id="PTHR15822:SF4">
    <property type="entry name" value="TYROSYL-DNA PHOSPHODIESTERASE 2"/>
    <property type="match status" value="1"/>
</dbReference>
<evidence type="ECO:0000259" key="10">
    <source>
        <dbReference type="Pfam" id="PF03372"/>
    </source>
</evidence>
<reference evidence="11 13" key="1">
    <citation type="journal article" date="2009" name="Stand. Genomic Sci.">
        <title>Complete genome sequence of Halogeometricum borinquense type strain (PR3).</title>
        <authorList>
            <person name="Malfatti S."/>
            <person name="Tindall B.J."/>
            <person name="Schneider S."/>
            <person name="Fahnrich R."/>
            <person name="Lapidus A."/>
            <person name="Labuttii K."/>
            <person name="Copeland A."/>
            <person name="Glavina Del Rio T."/>
            <person name="Nolan M."/>
            <person name="Chen F."/>
            <person name="Lucas S."/>
            <person name="Tice H."/>
            <person name="Cheng J.F."/>
            <person name="Bruce D."/>
            <person name="Goodwin L."/>
            <person name="Pitluck S."/>
            <person name="Anderson I."/>
            <person name="Pati A."/>
            <person name="Ivanova N."/>
            <person name="Mavromatis K."/>
            <person name="Chen A."/>
            <person name="Palaniappan K."/>
            <person name="D'haeseleer P."/>
            <person name="Goker M."/>
            <person name="Bristow J."/>
            <person name="Eisen J.A."/>
            <person name="Markowitz V."/>
            <person name="Hugenholtz P."/>
            <person name="Kyrpides N.C."/>
            <person name="Klenk H.P."/>
            <person name="Chain P."/>
        </authorList>
    </citation>
    <scope>NUCLEOTIDE SEQUENCE [LARGE SCALE GENOMIC DNA]</scope>
    <source>
        <strain evidence="13">ATCC 700274 / DSM 11551 / JCM 10706 / KCTC 4070 / PR3</strain>
        <strain evidence="11">PR 3</strain>
    </source>
</reference>
<keyword evidence="13" id="KW-1185">Reference proteome</keyword>
<protein>
    <submittedName>
        <fullName evidence="11">Endonuclease/exonuclease/phosphatase family protein</fullName>
    </submittedName>
</protein>
<dbReference type="EMBL" id="CP001690">
    <property type="protein sequence ID" value="ADQ68184.1"/>
    <property type="molecule type" value="Genomic_DNA"/>
</dbReference>
<gene>
    <name evidence="11" type="ordered locus">Hbor_26320</name>
    <name evidence="12" type="ORF">C499_15280</name>
</gene>
<dbReference type="AlphaFoldDB" id="E4NT87"/>
<dbReference type="GO" id="GO:0046872">
    <property type="term" value="F:metal ion binding"/>
    <property type="evidence" value="ECO:0007669"/>
    <property type="project" value="UniProtKB-KW"/>
</dbReference>
<dbReference type="PANTHER" id="PTHR15822">
    <property type="entry name" value="TRAF AND TNF RECEPTOR-ASSOCIATED PROTEIN"/>
    <property type="match status" value="1"/>
</dbReference>
<evidence type="ECO:0000256" key="3">
    <source>
        <dbReference type="ARBA" id="ARBA00022722"/>
    </source>
</evidence>
<sequence length="471" mass="48705">MSPRDTFALSRRSVLRAGAAAGLGLTVPSVGAADQSRSTELTVATRNLGLGANLFALFLVESSDELARTIGDLYMDIERSAPSARMRAIADELARTRPDVVGVQEAALIRTETPGDGGEDGLDAEAVSFDFLDELTAALDETGTPYEVAQVKTTADAEFPGLVDDERIDVRLTDRDVFLVRSDADVTVSDSSAGTFDEALEIPVGDDRTFRVERGYGVISATADGREFTAVNTHLEASSESVRGSQADELASVLDDIDGRTVLLGDLNDGPAYKNGAYETLTSNLADAWKQARSDADGFTCCRSATLDGEESMPKRVDHVLVRSGVAATDAKLIGAGAESRLHTTVNGSSRTLWPSDHAGVVATLELGSGVSSAANTETGAVAETTATGGNGGDSTATPSDEDASTADDQSNESHSTTIRSPSSPSPSPSASPASSPGESGTATESPGFGPLVGALGVLAGVAERLRRRGD</sequence>
<dbReference type="RefSeq" id="WP_006056356.1">
    <property type="nucleotide sequence ID" value="NC_014729.1"/>
</dbReference>
<keyword evidence="4" id="KW-0479">Metal-binding</keyword>
<dbReference type="GO" id="GO:0006302">
    <property type="term" value="P:double-strand break repair"/>
    <property type="evidence" value="ECO:0007669"/>
    <property type="project" value="TreeGrafter"/>
</dbReference>
<evidence type="ECO:0000256" key="7">
    <source>
        <dbReference type="ARBA" id="ARBA00022842"/>
    </source>
</evidence>
<dbReference type="GO" id="GO:0003697">
    <property type="term" value="F:single-stranded DNA binding"/>
    <property type="evidence" value="ECO:0007669"/>
    <property type="project" value="TreeGrafter"/>
</dbReference>
<keyword evidence="8" id="KW-0234">DNA repair</keyword>
<evidence type="ECO:0000256" key="2">
    <source>
        <dbReference type="ARBA" id="ARBA00001946"/>
    </source>
</evidence>
<dbReference type="EMBL" id="AOHT01000048">
    <property type="protein sequence ID" value="ELY24772.1"/>
    <property type="molecule type" value="Genomic_DNA"/>
</dbReference>
<comment type="cofactor">
    <cofactor evidence="2">
        <name>Mg(2+)</name>
        <dbReference type="ChEBI" id="CHEBI:18420"/>
    </cofactor>
</comment>
<dbReference type="STRING" id="469382.Hbor_26320"/>
<proteinExistence type="predicted"/>
<keyword evidence="5" id="KW-0227">DNA damage</keyword>
<keyword evidence="6" id="KW-0378">Hydrolase</keyword>
<evidence type="ECO:0000313" key="13">
    <source>
        <dbReference type="Proteomes" id="UP000006663"/>
    </source>
</evidence>
<evidence type="ECO:0000256" key="6">
    <source>
        <dbReference type="ARBA" id="ARBA00022801"/>
    </source>
</evidence>
<dbReference type="InterPro" id="IPR005135">
    <property type="entry name" value="Endo/exonuclease/phosphatase"/>
</dbReference>
<keyword evidence="3" id="KW-0540">Nuclease</keyword>
<dbReference type="GeneID" id="9994450"/>
<accession>E4NT87</accession>
<evidence type="ECO:0000313" key="14">
    <source>
        <dbReference type="Proteomes" id="UP000011585"/>
    </source>
</evidence>